<reference evidence="7 8" key="1">
    <citation type="submission" date="2023-10" db="EMBL/GenBank/DDBJ databases">
        <authorList>
            <person name="Maclean D."/>
            <person name="Macfadyen A."/>
        </authorList>
    </citation>
    <scope>NUCLEOTIDE SEQUENCE [LARGE SCALE GENOMIC DNA]</scope>
</reference>
<comment type="caution">
    <text evidence="7">The sequence shown here is derived from an EMBL/GenBank/DDBJ whole genome shotgun (WGS) entry which is preliminary data.</text>
</comment>
<name>A0AAV1IBZ2_9CHLO</name>
<dbReference type="GO" id="GO:0034599">
    <property type="term" value="P:cellular response to oxidative stress"/>
    <property type="evidence" value="ECO:0007669"/>
    <property type="project" value="InterPro"/>
</dbReference>
<dbReference type="GO" id="GO:0016688">
    <property type="term" value="F:L-ascorbate peroxidase activity"/>
    <property type="evidence" value="ECO:0007669"/>
    <property type="project" value="UniProtKB-EC"/>
</dbReference>
<evidence type="ECO:0000313" key="8">
    <source>
        <dbReference type="Proteomes" id="UP001314263"/>
    </source>
</evidence>
<dbReference type="Gene3D" id="1.10.520.10">
    <property type="match status" value="1"/>
</dbReference>
<dbReference type="Proteomes" id="UP001314263">
    <property type="component" value="Unassembled WGS sequence"/>
</dbReference>
<keyword evidence="4" id="KW-0560">Oxidoreductase</keyword>
<dbReference type="EMBL" id="CAUYUE010000008">
    <property type="protein sequence ID" value="CAK0783358.1"/>
    <property type="molecule type" value="Genomic_DNA"/>
</dbReference>
<dbReference type="PROSITE" id="PS50873">
    <property type="entry name" value="PEROXIDASE_4"/>
    <property type="match status" value="1"/>
</dbReference>
<evidence type="ECO:0000256" key="4">
    <source>
        <dbReference type="ARBA" id="ARBA00023002"/>
    </source>
</evidence>
<feature type="region of interest" description="Disordered" evidence="5">
    <location>
        <begin position="218"/>
        <end position="246"/>
    </location>
</feature>
<dbReference type="GO" id="GO:0000302">
    <property type="term" value="P:response to reactive oxygen species"/>
    <property type="evidence" value="ECO:0007669"/>
    <property type="project" value="TreeGrafter"/>
</dbReference>
<dbReference type="GO" id="GO:0020037">
    <property type="term" value="F:heme binding"/>
    <property type="evidence" value="ECO:0007669"/>
    <property type="project" value="InterPro"/>
</dbReference>
<proteinExistence type="inferred from homology"/>
<dbReference type="InterPro" id="IPR044831">
    <property type="entry name" value="Ccp1-like"/>
</dbReference>
<feature type="compositionally biased region" description="Basic and acidic residues" evidence="5">
    <location>
        <begin position="226"/>
        <end position="241"/>
    </location>
</feature>
<dbReference type="EC" id="1.11.1.11" evidence="3"/>
<dbReference type="PRINTS" id="PR00459">
    <property type="entry name" value="ASPEROXIDASE"/>
</dbReference>
<evidence type="ECO:0000313" key="7">
    <source>
        <dbReference type="EMBL" id="CAK0783358.1"/>
    </source>
</evidence>
<keyword evidence="8" id="KW-1185">Reference proteome</keyword>
<evidence type="ECO:0000259" key="6">
    <source>
        <dbReference type="PROSITE" id="PS50873"/>
    </source>
</evidence>
<comment type="similarity">
    <text evidence="2">Belongs to the peroxidase family. Ascorbate peroxidase subfamily.</text>
</comment>
<dbReference type="InterPro" id="IPR002016">
    <property type="entry name" value="Haem_peroxidase"/>
</dbReference>
<organism evidence="7 8">
    <name type="scientific">Coccomyxa viridis</name>
    <dbReference type="NCBI Taxonomy" id="1274662"/>
    <lineage>
        <taxon>Eukaryota</taxon>
        <taxon>Viridiplantae</taxon>
        <taxon>Chlorophyta</taxon>
        <taxon>core chlorophytes</taxon>
        <taxon>Trebouxiophyceae</taxon>
        <taxon>Trebouxiophyceae incertae sedis</taxon>
        <taxon>Coccomyxaceae</taxon>
        <taxon>Coccomyxa</taxon>
    </lineage>
</organism>
<accession>A0AAV1IBZ2</accession>
<dbReference type="PRINTS" id="PR00458">
    <property type="entry name" value="PEROXIDASE"/>
</dbReference>
<feature type="region of interest" description="Disordered" evidence="5">
    <location>
        <begin position="152"/>
        <end position="187"/>
    </location>
</feature>
<protein>
    <recommendedName>
        <fullName evidence="3">L-ascorbate peroxidase</fullName>
        <ecNumber evidence="3">1.11.1.11</ecNumber>
    </recommendedName>
</protein>
<dbReference type="AlphaFoldDB" id="A0AAV1IBZ2"/>
<evidence type="ECO:0000256" key="3">
    <source>
        <dbReference type="ARBA" id="ARBA00012940"/>
    </source>
</evidence>
<evidence type="ECO:0000256" key="5">
    <source>
        <dbReference type="SAM" id="MobiDB-lite"/>
    </source>
</evidence>
<dbReference type="InterPro" id="IPR002207">
    <property type="entry name" value="Peroxidase_I"/>
</dbReference>
<comment type="cofactor">
    <cofactor evidence="1">
        <name>heme b</name>
        <dbReference type="ChEBI" id="CHEBI:60344"/>
    </cofactor>
</comment>
<dbReference type="PANTHER" id="PTHR31356:SF66">
    <property type="entry name" value="CATALASE-PEROXIDASE"/>
    <property type="match status" value="1"/>
</dbReference>
<dbReference type="InterPro" id="IPR019793">
    <property type="entry name" value="Peroxidases_heam-ligand_BS"/>
</dbReference>
<evidence type="ECO:0000256" key="2">
    <source>
        <dbReference type="ARBA" id="ARBA00006873"/>
    </source>
</evidence>
<dbReference type="CDD" id="cd00691">
    <property type="entry name" value="ascorbate_peroxidase"/>
    <property type="match status" value="1"/>
</dbReference>
<sequence length="326" mass="35912">MNSSASLQLPKLSYLPVLRHPFRSRSARPSVSRQITAMAEATRCTQKDAIEKIKAELIPHIHETKCHPILIRLAWHDAGSYDKEKTEWPWRGGANGSIRFYPEINHGANAGLDGGVKILKGIADKYEDVTYADIFQLASAIAVKDAGGPSIPLRMGRKDAPGPESQQPEGNLPAGGAPWPNGEPGPGDHLRKVFYRMGLNDQEIVALSGAHTLGRAFPNRSGYGKESTKYTKDGPGTKDGTKGGSSWTPDWLKFDNSYFVNAKEQYDPDLLVLETDDVLFRDEGFRPYAEKYAADQDAFFADYAKAHAKLSELGVEWDPEPMPVTI</sequence>
<evidence type="ECO:0000256" key="1">
    <source>
        <dbReference type="ARBA" id="ARBA00001970"/>
    </source>
</evidence>
<dbReference type="PROSITE" id="PS00435">
    <property type="entry name" value="PEROXIDASE_1"/>
    <property type="match status" value="1"/>
</dbReference>
<dbReference type="GO" id="GO:0042744">
    <property type="term" value="P:hydrogen peroxide catabolic process"/>
    <property type="evidence" value="ECO:0007669"/>
    <property type="project" value="TreeGrafter"/>
</dbReference>
<dbReference type="InterPro" id="IPR010255">
    <property type="entry name" value="Haem_peroxidase_sf"/>
</dbReference>
<dbReference type="Pfam" id="PF00141">
    <property type="entry name" value="peroxidase"/>
    <property type="match status" value="1"/>
</dbReference>
<gene>
    <name evidence="7" type="ORF">CVIRNUC_006557</name>
</gene>
<dbReference type="Gene3D" id="1.10.420.10">
    <property type="entry name" value="Peroxidase, domain 2"/>
    <property type="match status" value="1"/>
</dbReference>
<feature type="domain" description="Plant heme peroxidase family profile" evidence="6">
    <location>
        <begin position="129"/>
        <end position="326"/>
    </location>
</feature>
<dbReference type="PANTHER" id="PTHR31356">
    <property type="entry name" value="THYLAKOID LUMENAL 29 KDA PROTEIN, CHLOROPLASTIC-RELATED"/>
    <property type="match status" value="1"/>
</dbReference>
<dbReference type="SUPFAM" id="SSF48113">
    <property type="entry name" value="Heme-dependent peroxidases"/>
    <property type="match status" value="1"/>
</dbReference>